<name>A0A4Z2HNN9_9TELE</name>
<dbReference type="Proteomes" id="UP000314294">
    <property type="component" value="Unassembled WGS sequence"/>
</dbReference>
<accession>A0A4Z2HNN9</accession>
<feature type="region of interest" description="Disordered" evidence="1">
    <location>
        <begin position="183"/>
        <end position="203"/>
    </location>
</feature>
<protein>
    <submittedName>
        <fullName evidence="2">Uncharacterized protein</fullName>
    </submittedName>
</protein>
<dbReference type="AlphaFoldDB" id="A0A4Z2HNN9"/>
<organism evidence="2 3">
    <name type="scientific">Liparis tanakae</name>
    <name type="common">Tanaka's snailfish</name>
    <dbReference type="NCBI Taxonomy" id="230148"/>
    <lineage>
        <taxon>Eukaryota</taxon>
        <taxon>Metazoa</taxon>
        <taxon>Chordata</taxon>
        <taxon>Craniata</taxon>
        <taxon>Vertebrata</taxon>
        <taxon>Euteleostomi</taxon>
        <taxon>Actinopterygii</taxon>
        <taxon>Neopterygii</taxon>
        <taxon>Teleostei</taxon>
        <taxon>Neoteleostei</taxon>
        <taxon>Acanthomorphata</taxon>
        <taxon>Eupercaria</taxon>
        <taxon>Perciformes</taxon>
        <taxon>Cottioidei</taxon>
        <taxon>Cottales</taxon>
        <taxon>Liparidae</taxon>
        <taxon>Liparis</taxon>
    </lineage>
</organism>
<evidence type="ECO:0000313" key="2">
    <source>
        <dbReference type="EMBL" id="TNN67220.1"/>
    </source>
</evidence>
<sequence>MSASRDGNLLPKGSTFINKCSLNTQSSPGDVTTLSIVKSEADVLQLYYVRDSFPIVAFYSNLKMMQTTFALAKALNSPEGRHTDRCPGQDGDCFLPDGHGRILTSGGGWTLGLRILDTSGPVGIVRLEVFPWDDMSSLLLGKVGLAHPYVLPDQAVMENCTCMATPEGPPCLRYEWNTQGKQTMKKAGNSGSGTEYDGGYQDSGKVEKSKQAASYWEESGLGSLVLGVQTPEDVLCLHTLTMSYSEF</sequence>
<comment type="caution">
    <text evidence="2">The sequence shown here is derived from an EMBL/GenBank/DDBJ whole genome shotgun (WGS) entry which is preliminary data.</text>
</comment>
<keyword evidence="3" id="KW-1185">Reference proteome</keyword>
<dbReference type="EMBL" id="SRLO01000207">
    <property type="protein sequence ID" value="TNN67220.1"/>
    <property type="molecule type" value="Genomic_DNA"/>
</dbReference>
<proteinExistence type="predicted"/>
<gene>
    <name evidence="2" type="ORF">EYF80_022558</name>
</gene>
<reference evidence="2 3" key="1">
    <citation type="submission" date="2019-03" db="EMBL/GenBank/DDBJ databases">
        <title>First draft genome of Liparis tanakae, snailfish: a comprehensive survey of snailfish specific genes.</title>
        <authorList>
            <person name="Kim W."/>
            <person name="Song I."/>
            <person name="Jeong J.-H."/>
            <person name="Kim D."/>
            <person name="Kim S."/>
            <person name="Ryu S."/>
            <person name="Song J.Y."/>
            <person name="Lee S.K."/>
        </authorList>
    </citation>
    <scope>NUCLEOTIDE SEQUENCE [LARGE SCALE GENOMIC DNA]</scope>
    <source>
        <tissue evidence="2">Muscle</tissue>
    </source>
</reference>
<evidence type="ECO:0000313" key="3">
    <source>
        <dbReference type="Proteomes" id="UP000314294"/>
    </source>
</evidence>
<evidence type="ECO:0000256" key="1">
    <source>
        <dbReference type="SAM" id="MobiDB-lite"/>
    </source>
</evidence>